<evidence type="ECO:0000313" key="1">
    <source>
        <dbReference type="EMBL" id="CAH1647672.1"/>
    </source>
</evidence>
<protein>
    <submittedName>
        <fullName evidence="1">Uncharacterized protein</fullName>
    </submittedName>
</protein>
<sequence>MISTREACVAVSSDIIFLEIPLNVLGIFFNVCSKKNPSKMTTSKRLGTSSQLPLKFQPLLISEFYVLYHLHDSSRTLLAAVPSPVNVLCCSKSPGIVHIYPRLSMSYAVQNRLAL</sequence>
<dbReference type="EMBL" id="LR824562">
    <property type="protein sequence ID" value="CAH1647672.1"/>
    <property type="molecule type" value="Genomic_DNA"/>
</dbReference>
<organism evidence="1 2">
    <name type="scientific">Spodoptera littoralis</name>
    <name type="common">Egyptian cotton leafworm</name>
    <dbReference type="NCBI Taxonomy" id="7109"/>
    <lineage>
        <taxon>Eukaryota</taxon>
        <taxon>Metazoa</taxon>
        <taxon>Ecdysozoa</taxon>
        <taxon>Arthropoda</taxon>
        <taxon>Hexapoda</taxon>
        <taxon>Insecta</taxon>
        <taxon>Pterygota</taxon>
        <taxon>Neoptera</taxon>
        <taxon>Endopterygota</taxon>
        <taxon>Lepidoptera</taxon>
        <taxon>Glossata</taxon>
        <taxon>Ditrysia</taxon>
        <taxon>Noctuoidea</taxon>
        <taxon>Noctuidae</taxon>
        <taxon>Amphipyrinae</taxon>
        <taxon>Spodoptera</taxon>
    </lineage>
</organism>
<name>A0A9P0IHH6_SPOLI</name>
<dbReference type="AlphaFoldDB" id="A0A9P0IHH6"/>
<accession>A0A9P0IHH6</accession>
<proteinExistence type="predicted"/>
<gene>
    <name evidence="1" type="ORF">SPLIT_LOCUS13019</name>
</gene>
<dbReference type="Proteomes" id="UP001153321">
    <property type="component" value="Chromosome Z"/>
</dbReference>
<keyword evidence="2" id="KW-1185">Reference proteome</keyword>
<evidence type="ECO:0000313" key="2">
    <source>
        <dbReference type="Proteomes" id="UP001153321"/>
    </source>
</evidence>
<reference evidence="1" key="1">
    <citation type="submission" date="2022-02" db="EMBL/GenBank/DDBJ databases">
        <authorList>
            <person name="King R."/>
        </authorList>
    </citation>
    <scope>NUCLEOTIDE SEQUENCE</scope>
</reference>